<dbReference type="GO" id="GO:0005886">
    <property type="term" value="C:plasma membrane"/>
    <property type="evidence" value="ECO:0007669"/>
    <property type="project" value="TreeGrafter"/>
</dbReference>
<dbReference type="InterPro" id="IPR051517">
    <property type="entry name" value="IFITM_antiviral_protein"/>
</dbReference>
<feature type="transmembrane region" description="Helical" evidence="7">
    <location>
        <begin position="183"/>
        <end position="206"/>
    </location>
</feature>
<keyword evidence="9" id="KW-1185">Reference proteome</keyword>
<evidence type="ECO:0000256" key="7">
    <source>
        <dbReference type="SAM" id="Phobius"/>
    </source>
</evidence>
<dbReference type="Proteomes" id="UP000250572">
    <property type="component" value="Unassembled WGS sequence"/>
</dbReference>
<dbReference type="AlphaFoldDB" id="A0A315VLR7"/>
<keyword evidence="3 7" id="KW-0812">Transmembrane</keyword>
<keyword evidence="5 7" id="KW-0472">Membrane</keyword>
<dbReference type="Pfam" id="PF04505">
    <property type="entry name" value="CD225"/>
    <property type="match status" value="3"/>
</dbReference>
<comment type="caution">
    <text evidence="8">The sequence shown here is derived from an EMBL/GenBank/DDBJ whole genome shotgun (WGS) entry which is preliminary data.</text>
</comment>
<reference evidence="8 9" key="1">
    <citation type="journal article" date="2018" name="G3 (Bethesda)">
        <title>A High-Quality Reference Genome for the Invasive Mosquitofish Gambusia affinis Using a Chicago Library.</title>
        <authorList>
            <person name="Hoffberg S.L."/>
            <person name="Troendle N.J."/>
            <person name="Glenn T.C."/>
            <person name="Mahmud O."/>
            <person name="Louha S."/>
            <person name="Chalopin D."/>
            <person name="Bennetzen J.L."/>
            <person name="Mauricio R."/>
        </authorList>
    </citation>
    <scope>NUCLEOTIDE SEQUENCE [LARGE SCALE GENOMIC DNA]</scope>
    <source>
        <strain evidence="8">NE01/NJP1002.9</strain>
        <tissue evidence="8">Muscle</tissue>
    </source>
</reference>
<dbReference type="InterPro" id="IPR007593">
    <property type="entry name" value="CD225/Dispanin_fam"/>
</dbReference>
<evidence type="ECO:0000256" key="2">
    <source>
        <dbReference type="ARBA" id="ARBA00006843"/>
    </source>
</evidence>
<feature type="region of interest" description="Disordered" evidence="6">
    <location>
        <begin position="151"/>
        <end position="170"/>
    </location>
</feature>
<comment type="similarity">
    <text evidence="2">Belongs to the CD225/Dispanin family.</text>
</comment>
<feature type="transmembrane region" description="Helical" evidence="7">
    <location>
        <begin position="47"/>
        <end position="69"/>
    </location>
</feature>
<name>A0A315VLR7_GAMAF</name>
<feature type="non-terminal residue" evidence="8">
    <location>
        <position position="329"/>
    </location>
</feature>
<evidence type="ECO:0000256" key="1">
    <source>
        <dbReference type="ARBA" id="ARBA00004370"/>
    </source>
</evidence>
<evidence type="ECO:0000256" key="5">
    <source>
        <dbReference type="ARBA" id="ARBA00023136"/>
    </source>
</evidence>
<sequence length="329" mass="35203">MATAPPPDGHQPVVVALPQYVCTVPQPNMMVHQSAVNVPAVQPSDGIIWSLVCFLYGNPFCLGLAALIFSIKARDRKVVGDLEGARRHGSTARTLNIVATVLTSVATLLTGITDGIVGNERGEKTSGTSEASVHHVLYLLSTSLFRSPRAMDHVDEESPEDPGGPTGVQDTVLNVPTEPPTDYLVWSLCSFIYGNFCCLGLAALIYSAKISLPPAAQQRAMHGYANEASPGQPGAPTGVQHIVVNVPIERTNDYLVWSLCTFVYANFCCLGLGALICSVRARDRKALGDQNGAQRHASSARIFNIVALTLTSLTLFTYFVVLIAEAARR</sequence>
<dbReference type="STRING" id="33528.ENSGAFP00000006953"/>
<accession>A0A315VLR7</accession>
<protein>
    <submittedName>
        <fullName evidence="8">Uncharacterized protein</fullName>
    </submittedName>
</protein>
<evidence type="ECO:0000256" key="4">
    <source>
        <dbReference type="ARBA" id="ARBA00022989"/>
    </source>
</evidence>
<feature type="transmembrane region" description="Helical" evidence="7">
    <location>
        <begin position="254"/>
        <end position="281"/>
    </location>
</feature>
<keyword evidence="4 7" id="KW-1133">Transmembrane helix</keyword>
<evidence type="ECO:0000256" key="6">
    <source>
        <dbReference type="SAM" id="MobiDB-lite"/>
    </source>
</evidence>
<dbReference type="EMBL" id="NHOQ01001423">
    <property type="protein sequence ID" value="PWA24478.1"/>
    <property type="molecule type" value="Genomic_DNA"/>
</dbReference>
<feature type="transmembrane region" description="Helical" evidence="7">
    <location>
        <begin position="302"/>
        <end position="324"/>
    </location>
</feature>
<evidence type="ECO:0000313" key="8">
    <source>
        <dbReference type="EMBL" id="PWA24478.1"/>
    </source>
</evidence>
<comment type="subcellular location">
    <subcellularLocation>
        <location evidence="1">Membrane</location>
    </subcellularLocation>
</comment>
<evidence type="ECO:0000256" key="3">
    <source>
        <dbReference type="ARBA" id="ARBA00022692"/>
    </source>
</evidence>
<organism evidence="8 9">
    <name type="scientific">Gambusia affinis</name>
    <name type="common">Western mosquitofish</name>
    <name type="synonym">Heterandria affinis</name>
    <dbReference type="NCBI Taxonomy" id="33528"/>
    <lineage>
        <taxon>Eukaryota</taxon>
        <taxon>Metazoa</taxon>
        <taxon>Chordata</taxon>
        <taxon>Craniata</taxon>
        <taxon>Vertebrata</taxon>
        <taxon>Euteleostomi</taxon>
        <taxon>Actinopterygii</taxon>
        <taxon>Neopterygii</taxon>
        <taxon>Teleostei</taxon>
        <taxon>Neoteleostei</taxon>
        <taxon>Acanthomorphata</taxon>
        <taxon>Ovalentaria</taxon>
        <taxon>Atherinomorphae</taxon>
        <taxon>Cyprinodontiformes</taxon>
        <taxon>Poeciliidae</taxon>
        <taxon>Poeciliinae</taxon>
        <taxon>Gambusia</taxon>
    </lineage>
</organism>
<gene>
    <name evidence="8" type="ORF">CCH79_00011740</name>
</gene>
<evidence type="ECO:0000313" key="9">
    <source>
        <dbReference type="Proteomes" id="UP000250572"/>
    </source>
</evidence>
<dbReference type="PANTHER" id="PTHR13999">
    <property type="entry name" value="INTERFERON INDUCIBLE TRANSMEMBRANE PROTEIN"/>
    <property type="match status" value="1"/>
</dbReference>
<proteinExistence type="inferred from homology"/>